<reference evidence="4" key="1">
    <citation type="journal article" date="2021" name="Nat. Commun.">
        <title>Genetic determinants of endophytism in the Arabidopsis root mycobiome.</title>
        <authorList>
            <person name="Mesny F."/>
            <person name="Miyauchi S."/>
            <person name="Thiergart T."/>
            <person name="Pickel B."/>
            <person name="Atanasova L."/>
            <person name="Karlsson M."/>
            <person name="Huettel B."/>
            <person name="Barry K.W."/>
            <person name="Haridas S."/>
            <person name="Chen C."/>
            <person name="Bauer D."/>
            <person name="Andreopoulos W."/>
            <person name="Pangilinan J."/>
            <person name="LaButti K."/>
            <person name="Riley R."/>
            <person name="Lipzen A."/>
            <person name="Clum A."/>
            <person name="Drula E."/>
            <person name="Henrissat B."/>
            <person name="Kohler A."/>
            <person name="Grigoriev I.V."/>
            <person name="Martin F.M."/>
            <person name="Hacquard S."/>
        </authorList>
    </citation>
    <scope>NUCLEOTIDE SEQUENCE</scope>
    <source>
        <strain evidence="4">MPI-CAGE-AT-0023</strain>
    </source>
</reference>
<keyword evidence="1" id="KW-0539">Nucleus</keyword>
<dbReference type="RefSeq" id="XP_046054457.1">
    <property type="nucleotide sequence ID" value="XM_046191975.1"/>
</dbReference>
<accession>A0A9P9KJX9</accession>
<dbReference type="EMBL" id="JAGMUX010000003">
    <property type="protein sequence ID" value="KAH7265722.1"/>
    <property type="molecule type" value="Genomic_DNA"/>
</dbReference>
<evidence type="ECO:0000259" key="3">
    <source>
        <dbReference type="PROSITE" id="PS50048"/>
    </source>
</evidence>
<evidence type="ECO:0000256" key="1">
    <source>
        <dbReference type="ARBA" id="ARBA00023242"/>
    </source>
</evidence>
<dbReference type="OrthoDB" id="4525710at2759"/>
<dbReference type="InterPro" id="IPR001138">
    <property type="entry name" value="Zn2Cys6_DnaBD"/>
</dbReference>
<dbReference type="SMART" id="SM00066">
    <property type="entry name" value="GAL4"/>
    <property type="match status" value="1"/>
</dbReference>
<dbReference type="GO" id="GO:0000981">
    <property type="term" value="F:DNA-binding transcription factor activity, RNA polymerase II-specific"/>
    <property type="evidence" value="ECO:0007669"/>
    <property type="project" value="InterPro"/>
</dbReference>
<dbReference type="PROSITE" id="PS50048">
    <property type="entry name" value="ZN2_CY6_FUNGAL_2"/>
    <property type="match status" value="1"/>
</dbReference>
<evidence type="ECO:0000313" key="4">
    <source>
        <dbReference type="EMBL" id="KAH7265722.1"/>
    </source>
</evidence>
<keyword evidence="5" id="KW-1185">Reference proteome</keyword>
<dbReference type="Proteomes" id="UP000720189">
    <property type="component" value="Unassembled WGS sequence"/>
</dbReference>
<dbReference type="GO" id="GO:0005634">
    <property type="term" value="C:nucleus"/>
    <property type="evidence" value="ECO:0007669"/>
    <property type="project" value="TreeGrafter"/>
</dbReference>
<feature type="region of interest" description="Disordered" evidence="2">
    <location>
        <begin position="132"/>
        <end position="152"/>
    </location>
</feature>
<dbReference type="Gene3D" id="4.10.240.10">
    <property type="entry name" value="Zn(2)-C6 fungal-type DNA-binding domain"/>
    <property type="match status" value="1"/>
</dbReference>
<gene>
    <name evidence="4" type="ORF">BKA55DRAFT_559434</name>
</gene>
<evidence type="ECO:0000256" key="2">
    <source>
        <dbReference type="SAM" id="MobiDB-lite"/>
    </source>
</evidence>
<protein>
    <recommendedName>
        <fullName evidence="3">Zn(2)-C6 fungal-type domain-containing protein</fullName>
    </recommendedName>
</protein>
<feature type="domain" description="Zn(2)-C6 fungal-type" evidence="3">
    <location>
        <begin position="10"/>
        <end position="37"/>
    </location>
</feature>
<dbReference type="GeneID" id="70221929"/>
<organism evidence="4 5">
    <name type="scientific">Fusarium redolens</name>
    <dbReference type="NCBI Taxonomy" id="48865"/>
    <lineage>
        <taxon>Eukaryota</taxon>
        <taxon>Fungi</taxon>
        <taxon>Dikarya</taxon>
        <taxon>Ascomycota</taxon>
        <taxon>Pezizomycotina</taxon>
        <taxon>Sordariomycetes</taxon>
        <taxon>Hypocreomycetidae</taxon>
        <taxon>Hypocreales</taxon>
        <taxon>Nectriaceae</taxon>
        <taxon>Fusarium</taxon>
        <taxon>Fusarium redolens species complex</taxon>
    </lineage>
</organism>
<dbReference type="GO" id="GO:0008270">
    <property type="term" value="F:zinc ion binding"/>
    <property type="evidence" value="ECO:0007669"/>
    <property type="project" value="InterPro"/>
</dbReference>
<dbReference type="AlphaFoldDB" id="A0A9P9KJX9"/>
<dbReference type="CDD" id="cd00067">
    <property type="entry name" value="GAL4"/>
    <property type="match status" value="1"/>
</dbReference>
<evidence type="ECO:0000313" key="5">
    <source>
        <dbReference type="Proteomes" id="UP000720189"/>
    </source>
</evidence>
<dbReference type="InterPro" id="IPR036864">
    <property type="entry name" value="Zn2-C6_fun-type_DNA-bd_sf"/>
</dbReference>
<dbReference type="Pfam" id="PF00172">
    <property type="entry name" value="Zn_clus"/>
    <property type="match status" value="1"/>
</dbReference>
<proteinExistence type="predicted"/>
<dbReference type="PROSITE" id="PS00463">
    <property type="entry name" value="ZN2_CY6_FUNGAL_1"/>
    <property type="match status" value="1"/>
</dbReference>
<dbReference type="PANTHER" id="PTHR37534">
    <property type="entry name" value="TRANSCRIPTIONAL ACTIVATOR PROTEIN UGA3"/>
    <property type="match status" value="1"/>
</dbReference>
<feature type="compositionally biased region" description="Polar residues" evidence="2">
    <location>
        <begin position="133"/>
        <end position="152"/>
    </location>
</feature>
<dbReference type="GO" id="GO:0000976">
    <property type="term" value="F:transcription cis-regulatory region binding"/>
    <property type="evidence" value="ECO:0007669"/>
    <property type="project" value="TreeGrafter"/>
</dbReference>
<comment type="caution">
    <text evidence="4">The sequence shown here is derived from an EMBL/GenBank/DDBJ whole genome shotgun (WGS) entry which is preliminary data.</text>
</comment>
<dbReference type="SUPFAM" id="SSF57701">
    <property type="entry name" value="Zn2/Cys6 DNA-binding domain"/>
    <property type="match status" value="1"/>
</dbReference>
<name>A0A9P9KJX9_FUSRE</name>
<dbReference type="PANTHER" id="PTHR37534:SF2">
    <property type="entry name" value="N-ACETYLTRANSFERASE DOMAIN-CONTAINING PROTEIN"/>
    <property type="match status" value="1"/>
</dbReference>
<sequence>MGRTGQRISGCKNCRLKHLKCDDERPCAQCVKRNLHCDRSLQCRFRHSSIGSTTRGKGLDFPSGQRWCKLLKQKIEFVDQTLDIVRSFNSFSDPGAYPSSSEGQPFCFLERQDAEHTSPCIDGQHDVDGVGQRLTSSTYSHTDSQPQASSNLDHATLPFHQHSDQLPELVFQEYTTIATEQIDSNLHNTGYTTQGTYSSYGDKYQLRLPTCVLKRDEAELVRHFFSGFSDAFDLGDPDRAFSSWLSTRVLQHPRLLESILTIASRHFGKGETNTTCLDSAAEPSSDYTQCLPSISSYIDSTIHKTHSVANLLSRFAHSMEAKCSASPPSLGQANMTDEPIEPFKQEDLPEAAWWANLRLEAYLAVVTQAPFPSNLDSLRADKKGAPVDDKDWANLMLLHLADIIRYCFSDNKDTGHYAALLKDTTIWSKSKPDSFDPIYTCHHSEEQVLPDIWLYSEPVAAGLQYYHLGRMLLISHDPRLPKIGLAKNSTMKRIEVQKHGATERPLSNVE</sequence>
<dbReference type="GO" id="GO:0045944">
    <property type="term" value="P:positive regulation of transcription by RNA polymerase II"/>
    <property type="evidence" value="ECO:0007669"/>
    <property type="project" value="TreeGrafter"/>
</dbReference>